<gene>
    <name evidence="1" type="primary">LOC107763802</name>
</gene>
<dbReference type="STRING" id="4097.A0A1S3XD67"/>
<dbReference type="KEGG" id="nta:107763802"/>
<sequence>MREVQGKVKAKKAANLKLVRSTNEKERRSYRECYKKVRRETKLGVTAAKTAAFERLYDDLGGKGGDRKLYKLAKIRERKARDLDRVRCINDGDGKVLVEETCILHRWQEYFHRLLNEEGDRNIVLGELENLESQRDFGFCRRIKCEEVDVAIRKMSRGKATGPDEIPVEFWEVAGRIGLEWLTSPFIVIFKTKKMPEIWRWCLMIPLYKKKGDIQNCNNYRGIKLLSHTMKV</sequence>
<organism evidence="1">
    <name type="scientific">Nicotiana tabacum</name>
    <name type="common">Common tobacco</name>
    <dbReference type="NCBI Taxonomy" id="4097"/>
    <lineage>
        <taxon>Eukaryota</taxon>
        <taxon>Viridiplantae</taxon>
        <taxon>Streptophyta</taxon>
        <taxon>Embryophyta</taxon>
        <taxon>Tracheophyta</taxon>
        <taxon>Spermatophyta</taxon>
        <taxon>Magnoliopsida</taxon>
        <taxon>eudicotyledons</taxon>
        <taxon>Gunneridae</taxon>
        <taxon>Pentapetalae</taxon>
        <taxon>asterids</taxon>
        <taxon>lamiids</taxon>
        <taxon>Solanales</taxon>
        <taxon>Solanaceae</taxon>
        <taxon>Nicotianoideae</taxon>
        <taxon>Nicotianeae</taxon>
        <taxon>Nicotiana</taxon>
    </lineage>
</organism>
<dbReference type="PANTHER" id="PTHR47510">
    <property type="entry name" value="REVERSE TRANSCRIPTASE DOMAIN-CONTAINING PROTEIN"/>
    <property type="match status" value="1"/>
</dbReference>
<dbReference type="RefSeq" id="XP_016437784.1">
    <property type="nucleotide sequence ID" value="XM_016582298.1"/>
</dbReference>
<protein>
    <recommendedName>
        <fullName evidence="2">Craniofacial development protein 2-like</fullName>
    </recommendedName>
</protein>
<dbReference type="PANTHER" id="PTHR47510:SF3">
    <property type="entry name" value="ENDO_EXONUCLEASE_PHOSPHATASE DOMAIN-CONTAINING PROTEIN"/>
    <property type="match status" value="1"/>
</dbReference>
<accession>A0A1S3XD67</accession>
<evidence type="ECO:0008006" key="2">
    <source>
        <dbReference type="Google" id="ProtNLM"/>
    </source>
</evidence>
<dbReference type="OrthoDB" id="1729993at2759"/>
<reference evidence="1" key="1">
    <citation type="submission" date="2025-08" db="UniProtKB">
        <authorList>
            <consortium name="RefSeq"/>
        </authorList>
    </citation>
    <scope>IDENTIFICATION</scope>
</reference>
<name>A0A1S3XD67_TOBAC</name>
<proteinExistence type="predicted"/>
<evidence type="ECO:0000313" key="1">
    <source>
        <dbReference type="RefSeq" id="XP_016437784.1"/>
    </source>
</evidence>
<dbReference type="PaxDb" id="4097-A0A1S3XD67"/>
<dbReference type="AlphaFoldDB" id="A0A1S3XD67"/>